<accession>W4IL64</accession>
<keyword evidence="1" id="KW-0812">Transmembrane</keyword>
<name>W4IL64_PLAFA</name>
<feature type="chain" id="PRO_5004844033" description="Surface antigen" evidence="2">
    <location>
        <begin position="23"/>
        <end position="382"/>
    </location>
</feature>
<dbReference type="AlphaFoldDB" id="W4IL64"/>
<feature type="transmembrane region" description="Helical" evidence="1">
    <location>
        <begin position="340"/>
        <end position="362"/>
    </location>
</feature>
<reference evidence="3 4" key="1">
    <citation type="submission" date="2013-02" db="EMBL/GenBank/DDBJ databases">
        <title>The Genome Annotation of Plasmodium falciparum NF135/5.C10.</title>
        <authorList>
            <consortium name="The Broad Institute Genome Sequencing Platform"/>
            <consortium name="The Broad Institute Genome Sequencing Center for Infectious Disease"/>
            <person name="Neafsey D."/>
            <person name="Hoffman S."/>
            <person name="Volkman S."/>
            <person name="Rosenthal P."/>
            <person name="Walker B."/>
            <person name="Young S.K."/>
            <person name="Zeng Q."/>
            <person name="Gargeya S."/>
            <person name="Fitzgerald M."/>
            <person name="Haas B."/>
            <person name="Abouelleil A."/>
            <person name="Allen A.W."/>
            <person name="Alvarado L."/>
            <person name="Arachchi H.M."/>
            <person name="Berlin A.M."/>
            <person name="Chapman S.B."/>
            <person name="Gainer-Dewar J."/>
            <person name="Goldberg J."/>
            <person name="Griggs A."/>
            <person name="Gujja S."/>
            <person name="Hansen M."/>
            <person name="Howarth C."/>
            <person name="Imamovic A."/>
            <person name="Ireland A."/>
            <person name="Larimer J."/>
            <person name="McCowan C."/>
            <person name="Murphy C."/>
            <person name="Pearson M."/>
            <person name="Poon T.W."/>
            <person name="Priest M."/>
            <person name="Roberts A."/>
            <person name="Saif S."/>
            <person name="Shea T."/>
            <person name="Sisk P."/>
            <person name="Sykes S."/>
            <person name="Wortman J."/>
            <person name="Nusbaum C."/>
            <person name="Birren B."/>
        </authorList>
    </citation>
    <scope>NUCLEOTIDE SEQUENCE [LARGE SCALE GENOMIC DNA]</scope>
    <source>
        <strain evidence="3 4">NF135/5.C10</strain>
    </source>
</reference>
<dbReference type="InterPro" id="IPR011992">
    <property type="entry name" value="EF-hand-dom_pair"/>
</dbReference>
<dbReference type="NCBIfam" id="TIGR01477">
    <property type="entry name" value="RIFIN"/>
    <property type="match status" value="1"/>
</dbReference>
<keyword evidence="1" id="KW-1133">Transmembrane helix</keyword>
<dbReference type="Pfam" id="PF02009">
    <property type="entry name" value="RIFIN"/>
    <property type="match status" value="1"/>
</dbReference>
<sequence length="382" mass="42650">MKVHYISILLFTILLNILLLSSQVYNQRNHKSTTHHTPKIPTTRLLCECELYAPANYDNDPQVKNVIQQFEDRTSQRFHEYDERMKTTRQKCKHKCDKEIQKIILRDKLEKQMAQQLTTLETKINTDDIPTCICEKSLADKVEKGCLKCAQNLGGIVTPSSGVLAGIAEGALYAWKPLALKATIEKALELNAATIASAAQAAGIKAGKGVVIAKLKALSVHELIPEISTSFFNTTQYNNFTSIVNFINTKKSAICWHSSFQSIEAMCETFDNNFNIFSSKYRLNGLPTKDAIEAKVGEVVADANEAAKAAEAAKSATLTAEITEKQTAAINTIFMGKQTAIIASIVAIVVIVLIMIIIYLILRYRRKKKMMKKLQYIKLLEE</sequence>
<evidence type="ECO:0008006" key="5">
    <source>
        <dbReference type="Google" id="ProtNLM"/>
    </source>
</evidence>
<keyword evidence="2" id="KW-0732">Signal</keyword>
<evidence type="ECO:0000313" key="4">
    <source>
        <dbReference type="Proteomes" id="UP000019114"/>
    </source>
</evidence>
<keyword evidence="1" id="KW-0472">Membrane</keyword>
<dbReference type="Proteomes" id="UP000019114">
    <property type="component" value="Unassembled WGS sequence"/>
</dbReference>
<gene>
    <name evidence="3" type="ORF">PFNF135_00978</name>
</gene>
<feature type="signal peptide" evidence="2">
    <location>
        <begin position="1"/>
        <end position="22"/>
    </location>
</feature>
<reference evidence="3 4" key="2">
    <citation type="submission" date="2013-02" db="EMBL/GenBank/DDBJ databases">
        <title>The Genome Sequence of Plasmodium falciparum NF135/5.C10.</title>
        <authorList>
            <consortium name="The Broad Institute Genome Sequencing Platform"/>
            <consortium name="The Broad Institute Genome Sequencing Center for Infectious Disease"/>
            <person name="Neafsey D."/>
            <person name="Cheeseman I."/>
            <person name="Volkman S."/>
            <person name="Adams J."/>
            <person name="Walker B."/>
            <person name="Young S.K."/>
            <person name="Zeng Q."/>
            <person name="Gargeya S."/>
            <person name="Fitzgerald M."/>
            <person name="Haas B."/>
            <person name="Abouelleil A."/>
            <person name="Alvarado L."/>
            <person name="Arachchi H.M."/>
            <person name="Berlin A.M."/>
            <person name="Chapman S.B."/>
            <person name="Dewar J."/>
            <person name="Goldberg J."/>
            <person name="Griggs A."/>
            <person name="Gujja S."/>
            <person name="Hansen M."/>
            <person name="Howarth C."/>
            <person name="Imamovic A."/>
            <person name="Larimer J."/>
            <person name="McCowan C."/>
            <person name="Murphy C."/>
            <person name="Neiman D."/>
            <person name="Pearson M."/>
            <person name="Priest M."/>
            <person name="Roberts A."/>
            <person name="Saif S."/>
            <person name="Shea T."/>
            <person name="Sisk P."/>
            <person name="Sykes S."/>
            <person name="Wortman J."/>
            <person name="Nusbaum C."/>
            <person name="Birren B."/>
        </authorList>
    </citation>
    <scope>NUCLEOTIDE SEQUENCE [LARGE SCALE GENOMIC DNA]</scope>
    <source>
        <strain evidence="3 4">NF135/5.C10</strain>
    </source>
</reference>
<evidence type="ECO:0000256" key="2">
    <source>
        <dbReference type="SAM" id="SignalP"/>
    </source>
</evidence>
<evidence type="ECO:0000256" key="1">
    <source>
        <dbReference type="SAM" id="Phobius"/>
    </source>
</evidence>
<dbReference type="EMBL" id="KI926026">
    <property type="protein sequence ID" value="ETW44411.1"/>
    <property type="molecule type" value="Genomic_DNA"/>
</dbReference>
<organism evidence="3 4">
    <name type="scientific">Plasmodium falciparum NF135/5.C10</name>
    <dbReference type="NCBI Taxonomy" id="1036726"/>
    <lineage>
        <taxon>Eukaryota</taxon>
        <taxon>Sar</taxon>
        <taxon>Alveolata</taxon>
        <taxon>Apicomplexa</taxon>
        <taxon>Aconoidasida</taxon>
        <taxon>Haemosporida</taxon>
        <taxon>Plasmodiidae</taxon>
        <taxon>Plasmodium</taxon>
        <taxon>Plasmodium (Laverania)</taxon>
    </lineage>
</organism>
<protein>
    <recommendedName>
        <fullName evidence="5">Surface antigen</fullName>
    </recommendedName>
</protein>
<dbReference type="InterPro" id="IPR006373">
    <property type="entry name" value="VSA_Rifin"/>
</dbReference>
<evidence type="ECO:0000313" key="3">
    <source>
        <dbReference type="EMBL" id="ETW44411.1"/>
    </source>
</evidence>
<proteinExistence type="predicted"/>
<dbReference type="SUPFAM" id="SSF47473">
    <property type="entry name" value="EF-hand"/>
    <property type="match status" value="1"/>
</dbReference>